<evidence type="ECO:0000313" key="1">
    <source>
        <dbReference type="EMBL" id="GBH10689.1"/>
    </source>
</evidence>
<dbReference type="RefSeq" id="WP_017699254.1">
    <property type="nucleotide sequence ID" value="NZ_BGJZ01000195.1"/>
</dbReference>
<protein>
    <submittedName>
        <fullName evidence="1">Uncharacterized protein</fullName>
    </submittedName>
</protein>
<name>A0A2V0QCD2_PSESF</name>
<sequence>MVGDNEVIKISGWLVIVDYRLFVIPEDYVGDYKSSARIEFFDSAVIFSVADKILPLGGGESFIFHRAAVVGRPVAGGVFLQIDPISLDVEERSVGYVHIKMEDEDVIGNRVRYKEFLKGREVVDVADWLSFYKD</sequence>
<accession>A0A2V0QCD2</accession>
<dbReference type="AlphaFoldDB" id="A0A2V0QCD2"/>
<proteinExistence type="predicted"/>
<gene>
    <name evidence="1" type="ORF">KPSA1_04109</name>
</gene>
<organism evidence="1 2">
    <name type="scientific">Pseudomonas syringae pv. actinidiae</name>
    <dbReference type="NCBI Taxonomy" id="103796"/>
    <lineage>
        <taxon>Bacteria</taxon>
        <taxon>Pseudomonadati</taxon>
        <taxon>Pseudomonadota</taxon>
        <taxon>Gammaproteobacteria</taxon>
        <taxon>Pseudomonadales</taxon>
        <taxon>Pseudomonadaceae</taxon>
        <taxon>Pseudomonas</taxon>
        <taxon>Pseudomonas syringae</taxon>
    </lineage>
</organism>
<dbReference type="EMBL" id="BGJZ01000195">
    <property type="protein sequence ID" value="GBH10689.1"/>
    <property type="molecule type" value="Genomic_DNA"/>
</dbReference>
<comment type="caution">
    <text evidence="1">The sequence shown here is derived from an EMBL/GenBank/DDBJ whole genome shotgun (WGS) entry which is preliminary data.</text>
</comment>
<reference evidence="1 2" key="1">
    <citation type="submission" date="2018-04" db="EMBL/GenBank/DDBJ databases">
        <title>Draft genome sequence of Pseudomonas syringae pv. actinidiae biovar 1 strains isolated from kiwifruit in Kagawa prefecture.</title>
        <authorList>
            <person name="Tabuchi M."/>
            <person name="Saito M."/>
            <person name="Fujiwara S."/>
            <person name="Sasa N."/>
            <person name="Akimitsu K."/>
            <person name="Gomi K."/>
            <person name="Konishi-Sugita S."/>
            <person name="Hamano K."/>
            <person name="Kataoka I."/>
        </authorList>
    </citation>
    <scope>NUCLEOTIDE SEQUENCE [LARGE SCALE GENOMIC DNA]</scope>
    <source>
        <strain evidence="1 2">MAFF212206</strain>
    </source>
</reference>
<evidence type="ECO:0000313" key="2">
    <source>
        <dbReference type="Proteomes" id="UP000247480"/>
    </source>
</evidence>
<dbReference type="Proteomes" id="UP000247480">
    <property type="component" value="Unassembled WGS sequence"/>
</dbReference>